<keyword evidence="12" id="KW-1185">Reference proteome</keyword>
<evidence type="ECO:0000256" key="1">
    <source>
        <dbReference type="ARBA" id="ARBA00004429"/>
    </source>
</evidence>
<evidence type="ECO:0000256" key="3">
    <source>
        <dbReference type="ARBA" id="ARBA00022449"/>
    </source>
</evidence>
<dbReference type="PANTHER" id="PTHR43298">
    <property type="entry name" value="MULTIDRUG RESISTANCE PROTEIN NORM-RELATED"/>
    <property type="match status" value="1"/>
</dbReference>
<feature type="transmembrane region" description="Helical" evidence="10">
    <location>
        <begin position="407"/>
        <end position="426"/>
    </location>
</feature>
<feature type="transmembrane region" description="Helical" evidence="10">
    <location>
        <begin position="25"/>
        <end position="45"/>
    </location>
</feature>
<dbReference type="GO" id="GO:0042910">
    <property type="term" value="F:xenobiotic transmembrane transporter activity"/>
    <property type="evidence" value="ECO:0007669"/>
    <property type="project" value="InterPro"/>
</dbReference>
<dbReference type="GO" id="GO:0015297">
    <property type="term" value="F:antiporter activity"/>
    <property type="evidence" value="ECO:0007669"/>
    <property type="project" value="UniProtKB-KW"/>
</dbReference>
<keyword evidence="2" id="KW-0813">Transport</keyword>
<keyword evidence="6 10" id="KW-1133">Transmembrane helix</keyword>
<feature type="transmembrane region" description="Helical" evidence="10">
    <location>
        <begin position="242"/>
        <end position="263"/>
    </location>
</feature>
<dbReference type="OrthoDB" id="9806302at2"/>
<organism evidence="11 12">
    <name type="scientific">Nitrosococcus wardiae</name>
    <dbReference type="NCBI Taxonomy" id="1814290"/>
    <lineage>
        <taxon>Bacteria</taxon>
        <taxon>Pseudomonadati</taxon>
        <taxon>Pseudomonadota</taxon>
        <taxon>Gammaproteobacteria</taxon>
        <taxon>Chromatiales</taxon>
        <taxon>Chromatiaceae</taxon>
        <taxon>Nitrosococcus</taxon>
    </lineage>
</organism>
<reference evidence="11 12" key="1">
    <citation type="submission" date="2019-03" db="EMBL/GenBank/DDBJ databases">
        <title>The genome sequence of Nitrosococcus wardiae strain D1FHST reveals the archetypal metabolic capacity of ammonia-oxidizing Gammaproteobacteria.</title>
        <authorList>
            <person name="Wang L."/>
            <person name="Lim C.K."/>
            <person name="Hanson T.E."/>
            <person name="Dang H."/>
            <person name="Klotz M.G."/>
        </authorList>
    </citation>
    <scope>NUCLEOTIDE SEQUENCE [LARGE SCALE GENOMIC DNA]</scope>
    <source>
        <strain evidence="11 12">D1FHS</strain>
    </source>
</reference>
<dbReference type="AlphaFoldDB" id="A0A4P7BXT0"/>
<dbReference type="InterPro" id="IPR048279">
    <property type="entry name" value="MdtK-like"/>
</dbReference>
<dbReference type="GO" id="GO:0005886">
    <property type="term" value="C:plasma membrane"/>
    <property type="evidence" value="ECO:0007669"/>
    <property type="project" value="UniProtKB-SubCell"/>
</dbReference>
<keyword evidence="8 10" id="KW-0472">Membrane</keyword>
<dbReference type="PANTHER" id="PTHR43298:SF2">
    <property type="entry name" value="FMN_FAD EXPORTER YEEO-RELATED"/>
    <property type="match status" value="1"/>
</dbReference>
<protein>
    <recommendedName>
        <fullName evidence="9">Multidrug-efflux transporter</fullName>
    </recommendedName>
</protein>
<dbReference type="InterPro" id="IPR050222">
    <property type="entry name" value="MATE_MdtK"/>
</dbReference>
<dbReference type="RefSeq" id="WP_134356268.1">
    <property type="nucleotide sequence ID" value="NZ_CP038033.1"/>
</dbReference>
<evidence type="ECO:0000313" key="11">
    <source>
        <dbReference type="EMBL" id="QBQ53252.1"/>
    </source>
</evidence>
<proteinExistence type="predicted"/>
<dbReference type="EMBL" id="CP038033">
    <property type="protein sequence ID" value="QBQ53252.1"/>
    <property type="molecule type" value="Genomic_DNA"/>
</dbReference>
<dbReference type="KEGG" id="nwr:E3U44_01080"/>
<evidence type="ECO:0000256" key="8">
    <source>
        <dbReference type="ARBA" id="ARBA00023136"/>
    </source>
</evidence>
<feature type="transmembrane region" description="Helical" evidence="10">
    <location>
        <begin position="101"/>
        <end position="124"/>
    </location>
</feature>
<keyword evidence="3" id="KW-0050">Antiport</keyword>
<feature type="transmembrane region" description="Helical" evidence="10">
    <location>
        <begin position="199"/>
        <end position="222"/>
    </location>
</feature>
<feature type="transmembrane region" description="Helical" evidence="10">
    <location>
        <begin position="323"/>
        <end position="343"/>
    </location>
</feature>
<evidence type="ECO:0000256" key="4">
    <source>
        <dbReference type="ARBA" id="ARBA00022475"/>
    </source>
</evidence>
<dbReference type="PIRSF" id="PIRSF006603">
    <property type="entry name" value="DinF"/>
    <property type="match status" value="1"/>
</dbReference>
<dbReference type="InterPro" id="IPR002528">
    <property type="entry name" value="MATE_fam"/>
</dbReference>
<gene>
    <name evidence="11" type="ORF">E3U44_01080</name>
</gene>
<dbReference type="NCBIfam" id="TIGR00797">
    <property type="entry name" value="matE"/>
    <property type="match status" value="1"/>
</dbReference>
<keyword evidence="5 10" id="KW-0812">Transmembrane</keyword>
<feature type="transmembrane region" description="Helical" evidence="10">
    <location>
        <begin position="144"/>
        <end position="162"/>
    </location>
</feature>
<evidence type="ECO:0000256" key="10">
    <source>
        <dbReference type="SAM" id="Phobius"/>
    </source>
</evidence>
<feature type="transmembrane region" description="Helical" evidence="10">
    <location>
        <begin position="65"/>
        <end position="89"/>
    </location>
</feature>
<evidence type="ECO:0000313" key="12">
    <source>
        <dbReference type="Proteomes" id="UP000294325"/>
    </source>
</evidence>
<dbReference type="GO" id="GO:0006811">
    <property type="term" value="P:monoatomic ion transport"/>
    <property type="evidence" value="ECO:0007669"/>
    <property type="project" value="UniProtKB-KW"/>
</dbReference>
<evidence type="ECO:0000256" key="6">
    <source>
        <dbReference type="ARBA" id="ARBA00022989"/>
    </source>
</evidence>
<dbReference type="Pfam" id="PF01554">
    <property type="entry name" value="MatE"/>
    <property type="match status" value="2"/>
</dbReference>
<accession>A0A4P7BXT0</accession>
<evidence type="ECO:0000256" key="5">
    <source>
        <dbReference type="ARBA" id="ARBA00022692"/>
    </source>
</evidence>
<evidence type="ECO:0000256" key="9">
    <source>
        <dbReference type="ARBA" id="ARBA00031636"/>
    </source>
</evidence>
<evidence type="ECO:0000256" key="2">
    <source>
        <dbReference type="ARBA" id="ARBA00022448"/>
    </source>
</evidence>
<comment type="subcellular location">
    <subcellularLocation>
        <location evidence="1">Cell inner membrane</location>
        <topology evidence="1">Multi-pass membrane protein</topology>
    </subcellularLocation>
</comment>
<sequence>MAVAKHADSAQQPLEFLPPIGLRPLLALAIPSAVFAFLTNGFRIVDQYFIQDVSVEAQAAIGSSAFVLIFTYATFEVFAAGAGPLIARATGANDPLARRTLLGEAIYGALLLTMLLMILGTLGAPMITHTLGLEGQSAIDCTRYLRTLFLTVLPLVLTPLVDQTFISMGSARPPLLLHTLSLGLNILLTPLLIHEAGLGIIGAALASNIARGIGVGIGLIVLKRMTGLTFEDLKPRGQLRRIMRIGTPMALGTAFFAIVYWGLLKTSVSPLGTHVNATLGIGFSALEGCTWPLFHGLSLGAASLAGRYLGAHRPDLARRTFHTALPLATLLGLAASLIFFFAGEALTALFTDDIAVHRAATEYAVILAASQLFLAWEALSEGILAGAGDTRTVFWYSTPFNLIRVPLAWLFAFPLGFEASGIWWAINVTTYAKALFKGWAVWQGRWTTIEP</sequence>
<name>A0A4P7BXT0_9GAMM</name>
<keyword evidence="4" id="KW-1003">Cell membrane</keyword>
<dbReference type="Proteomes" id="UP000294325">
    <property type="component" value="Chromosome"/>
</dbReference>
<evidence type="ECO:0000256" key="7">
    <source>
        <dbReference type="ARBA" id="ARBA00023065"/>
    </source>
</evidence>
<keyword evidence="7" id="KW-0406">Ion transport</keyword>